<dbReference type="CDD" id="cd03426">
    <property type="entry name" value="NUDIX_CoAse_Nudt7"/>
    <property type="match status" value="1"/>
</dbReference>
<comment type="catalytic activity">
    <reaction evidence="24">
        <text>3alpha,7alpha,12alpha-trihydroxy-5beta-cholestan-26-oyl-CoA + H2O = 3alpha,7alpha,12alpha-trihydroxy-5beta-cholestan-26-oyl-4'-phosphopantetheine + adenosine 3',5'-bisphosphate + 2 H(+)</text>
        <dbReference type="Rhea" id="RHEA:50040"/>
        <dbReference type="ChEBI" id="CHEBI:15377"/>
        <dbReference type="ChEBI" id="CHEBI:15378"/>
        <dbReference type="ChEBI" id="CHEBI:58343"/>
        <dbReference type="ChEBI" id="CHEBI:63001"/>
        <dbReference type="ChEBI" id="CHEBI:132021"/>
    </reaction>
    <physiologicalReaction direction="left-to-right" evidence="24">
        <dbReference type="Rhea" id="RHEA:50041"/>
    </physiologicalReaction>
</comment>
<dbReference type="InterPro" id="IPR045121">
    <property type="entry name" value="CoAse"/>
</dbReference>
<keyword evidence="6" id="KW-0479">Metal-binding</keyword>
<dbReference type="EC" id="3.6.1.77" evidence="13"/>
<comment type="catalytic activity">
    <reaction evidence="15">
        <text>malonyl-CoA + H2O = malonyl-4'-phosphopantetheine + adenosine 3',5'-bisphosphate + 2 H(+)</text>
        <dbReference type="Rhea" id="RHEA:67468"/>
        <dbReference type="ChEBI" id="CHEBI:15377"/>
        <dbReference type="ChEBI" id="CHEBI:15378"/>
        <dbReference type="ChEBI" id="CHEBI:57384"/>
        <dbReference type="ChEBI" id="CHEBI:58343"/>
        <dbReference type="ChEBI" id="CHEBI:172363"/>
    </reaction>
    <physiologicalReaction direction="left-to-right" evidence="15">
        <dbReference type="Rhea" id="RHEA:67469"/>
    </physiologicalReaction>
</comment>
<dbReference type="GeneID" id="118404811"/>
<dbReference type="InterPro" id="IPR000059">
    <property type="entry name" value="NUDIX_hydrolase_NudL_CS"/>
</dbReference>
<gene>
    <name evidence="32 33" type="primary">LOC118404811</name>
    <name evidence="30" type="ORF">BRAFLDRAFT_63505</name>
</gene>
<comment type="subunit">
    <text evidence="5">Monomer.</text>
</comment>
<evidence type="ECO:0000256" key="14">
    <source>
        <dbReference type="ARBA" id="ARBA00047289"/>
    </source>
</evidence>
<feature type="domain" description="Nudix hydrolase" evidence="29">
    <location>
        <begin position="27"/>
        <end position="159"/>
    </location>
</feature>
<evidence type="ECO:0000256" key="23">
    <source>
        <dbReference type="ARBA" id="ARBA00050371"/>
    </source>
</evidence>
<evidence type="ECO:0000256" key="8">
    <source>
        <dbReference type="ARBA" id="ARBA00022842"/>
    </source>
</evidence>
<reference evidence="31" key="2">
    <citation type="journal article" date="2020" name="Nat. Ecol. Evol.">
        <title>Deeply conserved synteny resolves early events in vertebrate evolution.</title>
        <authorList>
            <person name="Simakov O."/>
            <person name="Marletaz F."/>
            <person name="Yue J.X."/>
            <person name="O'Connell B."/>
            <person name="Jenkins J."/>
            <person name="Brandt A."/>
            <person name="Calef R."/>
            <person name="Tung C.H."/>
            <person name="Huang T.K."/>
            <person name="Schmutz J."/>
            <person name="Satoh N."/>
            <person name="Yu J.K."/>
            <person name="Putnam N.H."/>
            <person name="Green R.E."/>
            <person name="Rokhsar D.S."/>
        </authorList>
    </citation>
    <scope>NUCLEOTIDE SEQUENCE [LARGE SCALE GENOMIC DNA]</scope>
    <source>
        <strain evidence="31">S238N-H82</strain>
    </source>
</reference>
<evidence type="ECO:0000256" key="7">
    <source>
        <dbReference type="ARBA" id="ARBA00022801"/>
    </source>
</evidence>
<evidence type="ECO:0000256" key="6">
    <source>
        <dbReference type="ARBA" id="ARBA00022723"/>
    </source>
</evidence>
<name>C3YMS5_BRAFL</name>
<evidence type="ECO:0000256" key="9">
    <source>
        <dbReference type="ARBA" id="ARBA00022884"/>
    </source>
</evidence>
<dbReference type="PROSITE" id="PS01293">
    <property type="entry name" value="NUDIX_COA"/>
    <property type="match status" value="1"/>
</dbReference>
<dbReference type="FunFam" id="3.90.79.10:FF:000049">
    <property type="entry name" value="Peroxisomal coenzyme A diphosphatase NUDT7"/>
    <property type="match status" value="1"/>
</dbReference>
<protein>
    <recommendedName>
        <fullName evidence="27">Peroxisomal coenzyme A diphosphatase NUDT7</fullName>
        <ecNumber evidence="13">3.6.1.77</ecNumber>
    </recommendedName>
    <alternativeName>
        <fullName evidence="28">Nucleoside diphosphate-linked moiety X motif 7</fullName>
    </alternativeName>
</protein>
<evidence type="ECO:0000313" key="32">
    <source>
        <dbReference type="RefSeq" id="XP_035660059.1"/>
    </source>
</evidence>
<dbReference type="Pfam" id="PF00293">
    <property type="entry name" value="NUDIX"/>
    <property type="match status" value="1"/>
</dbReference>
<dbReference type="SUPFAM" id="SSF55811">
    <property type="entry name" value="Nudix"/>
    <property type="match status" value="1"/>
</dbReference>
<evidence type="ECO:0000256" key="12">
    <source>
        <dbReference type="ARBA" id="ARBA00044908"/>
    </source>
</evidence>
<evidence type="ECO:0000256" key="3">
    <source>
        <dbReference type="ARBA" id="ARBA00004275"/>
    </source>
</evidence>
<evidence type="ECO:0000256" key="26">
    <source>
        <dbReference type="ARBA" id="ARBA00059426"/>
    </source>
</evidence>
<dbReference type="Proteomes" id="UP000001554">
    <property type="component" value="Chromosome 17"/>
</dbReference>
<proteinExistence type="inferred from homology"/>
<evidence type="ECO:0000256" key="11">
    <source>
        <dbReference type="ARBA" id="ARBA00023211"/>
    </source>
</evidence>
<evidence type="ECO:0000256" key="22">
    <source>
        <dbReference type="ARBA" id="ARBA00049284"/>
    </source>
</evidence>
<evidence type="ECO:0000256" key="27">
    <source>
        <dbReference type="ARBA" id="ARBA00072984"/>
    </source>
</evidence>
<dbReference type="InterPro" id="IPR015797">
    <property type="entry name" value="NUDIX_hydrolase-like_dom_sf"/>
</dbReference>
<evidence type="ECO:0000313" key="31">
    <source>
        <dbReference type="Proteomes" id="UP000001554"/>
    </source>
</evidence>
<dbReference type="GO" id="GO:0009132">
    <property type="term" value="P:nucleoside diphosphate metabolic process"/>
    <property type="evidence" value="ECO:0007669"/>
    <property type="project" value="InterPro"/>
</dbReference>
<keyword evidence="7" id="KW-0378">Hydrolase</keyword>
<sequence length="227" mass="25332">MLSKDVVRTRLQRYNTSDGDMYRDHPLGTAAVLVPLLYRDDTLHVLLTVRSTEVRSHKGEVCFPGGKTDPEDKDSTHTALREAEEEINLKPEDVDVLAKISPVPSKAGILVTPVIGFIPDGFQPTPNTSEVSDVFTMPLENFLRAEGHTSKNITWKGLSSQMDYFEYEDNGTTYVTWGFTAAVAMMAATLIYERTPDFEVKTAVGSYAKYLSDRRSKLIATRNSSKM</sequence>
<evidence type="ECO:0000256" key="25">
    <source>
        <dbReference type="ARBA" id="ARBA00051856"/>
    </source>
</evidence>
<dbReference type="EMBL" id="GG666531">
    <property type="protein sequence ID" value="EEN58416.1"/>
    <property type="molecule type" value="Genomic_DNA"/>
</dbReference>
<dbReference type="RefSeq" id="XP_035660059.1">
    <property type="nucleotide sequence ID" value="XM_035804166.1"/>
</dbReference>
<evidence type="ECO:0000256" key="13">
    <source>
        <dbReference type="ARBA" id="ARBA00044967"/>
    </source>
</evidence>
<comment type="catalytic activity">
    <reaction evidence="21">
        <text>choloyl-CoA + H2O = S-choloyl-4'-phosphopantetheine + adenosine 3',5'-bisphosphate + 2 H(+)</text>
        <dbReference type="Rhea" id="RHEA:50036"/>
        <dbReference type="ChEBI" id="CHEBI:15377"/>
        <dbReference type="ChEBI" id="CHEBI:15378"/>
        <dbReference type="ChEBI" id="CHEBI:57373"/>
        <dbReference type="ChEBI" id="CHEBI:58343"/>
        <dbReference type="ChEBI" id="CHEBI:132020"/>
    </reaction>
    <physiologicalReaction direction="left-to-right" evidence="21">
        <dbReference type="Rhea" id="RHEA:50037"/>
    </physiologicalReaction>
</comment>
<keyword evidence="10" id="KW-0576">Peroxisome</keyword>
<dbReference type="STRING" id="7739.C3YMS5"/>
<reference evidence="32 33" key="3">
    <citation type="submission" date="2025-04" db="UniProtKB">
        <authorList>
            <consortium name="RefSeq"/>
        </authorList>
    </citation>
    <scope>IDENTIFICATION</scope>
    <source>
        <strain evidence="32 33">S238N-H82</strain>
        <tissue evidence="32 33">Testes</tissue>
    </source>
</reference>
<evidence type="ECO:0000313" key="33">
    <source>
        <dbReference type="RefSeq" id="XP_035660060.1"/>
    </source>
</evidence>
<dbReference type="KEGG" id="bfo:118404811"/>
<dbReference type="GO" id="GO:0005782">
    <property type="term" value="C:peroxisomal matrix"/>
    <property type="evidence" value="ECO:0007669"/>
    <property type="project" value="UniProtKB-ARBA"/>
</dbReference>
<evidence type="ECO:0000256" key="10">
    <source>
        <dbReference type="ARBA" id="ARBA00023140"/>
    </source>
</evidence>
<comment type="catalytic activity">
    <reaction evidence="14">
        <text>octanoyl-CoA + H2O = S-octanoyl-4'-phosphopantetheine + adenosine 3',5'-bisphosphate + 2 H(+)</text>
        <dbReference type="Rhea" id="RHEA:50016"/>
        <dbReference type="ChEBI" id="CHEBI:15377"/>
        <dbReference type="ChEBI" id="CHEBI:15378"/>
        <dbReference type="ChEBI" id="CHEBI:57386"/>
        <dbReference type="ChEBI" id="CHEBI:58343"/>
        <dbReference type="ChEBI" id="CHEBI:132013"/>
    </reaction>
    <physiologicalReaction direction="left-to-right" evidence="14">
        <dbReference type="Rhea" id="RHEA:50017"/>
    </physiologicalReaction>
</comment>
<comment type="cofactor">
    <cofactor evidence="2">
        <name>Mg(2+)</name>
        <dbReference type="ChEBI" id="CHEBI:18420"/>
    </cofactor>
</comment>
<comment type="subcellular location">
    <subcellularLocation>
        <location evidence="3">Peroxisome</location>
    </subcellularLocation>
</comment>
<dbReference type="RefSeq" id="XP_035660060.1">
    <property type="nucleotide sequence ID" value="XM_035804167.1"/>
</dbReference>
<keyword evidence="31" id="KW-1185">Reference proteome</keyword>
<comment type="catalytic activity">
    <reaction evidence="18">
        <text>propanoyl-CoA + H2O = propanoyl-4'-phosphopantetheine + adenosine 3',5'-bisphosphate + 2 H(+)</text>
        <dbReference type="Rhea" id="RHEA:67464"/>
        <dbReference type="ChEBI" id="CHEBI:15377"/>
        <dbReference type="ChEBI" id="CHEBI:15378"/>
        <dbReference type="ChEBI" id="CHEBI:57392"/>
        <dbReference type="ChEBI" id="CHEBI:58343"/>
        <dbReference type="ChEBI" id="CHEBI:172362"/>
    </reaction>
    <physiologicalReaction direction="left-to-right" evidence="18">
        <dbReference type="Rhea" id="RHEA:67465"/>
    </physiologicalReaction>
</comment>
<evidence type="ECO:0000256" key="28">
    <source>
        <dbReference type="ARBA" id="ARBA00079598"/>
    </source>
</evidence>
<dbReference type="PROSITE" id="PS51462">
    <property type="entry name" value="NUDIX"/>
    <property type="match status" value="1"/>
</dbReference>
<dbReference type="InterPro" id="IPR000086">
    <property type="entry name" value="NUDIX_hydrolase_dom"/>
</dbReference>
<comment type="catalytic activity">
    <reaction evidence="23">
        <text>decanoyl-CoA + H2O = decanoyl-4'-phosphopantetheine + adenosine 3',5'-bisphosphate + 2 H(+)</text>
        <dbReference type="Rhea" id="RHEA:50020"/>
        <dbReference type="ChEBI" id="CHEBI:15377"/>
        <dbReference type="ChEBI" id="CHEBI:15378"/>
        <dbReference type="ChEBI" id="CHEBI:58343"/>
        <dbReference type="ChEBI" id="CHEBI:61430"/>
        <dbReference type="ChEBI" id="CHEBI:132014"/>
    </reaction>
    <physiologicalReaction direction="left-to-right" evidence="23">
        <dbReference type="Rhea" id="RHEA:50021"/>
    </physiologicalReaction>
</comment>
<evidence type="ECO:0000256" key="18">
    <source>
        <dbReference type="ARBA" id="ARBA00047666"/>
    </source>
</evidence>
<comment type="function">
    <text evidence="26">Fatty acyl-coenzyme A (CoA) diphosphatase that hydrolyzes fatty acyl-CoA to yield acyl-4'-phosphopantetheine and adenosine 3',5'-bisphosphate. Cleaves CoA, CoA esters and oxidized CoA with similar efficiencies. Preferentially hydrolyzes medium-chain acyl-CoAs and bile acid-CoAs. Has no activity toward NDP-sugars, CDP-alcohols, (deoxy)nucleoside 5'-triphosphates, nucleoside 5'-di or monophosphates, diadenosine polyphosphates, NAD, NADH, NADP, NADPH or thymidine-5'-monophospho-p-nitrophenyl ester. May be required to eliminate oxidized CoA from peroxisomes, or regulate CoA and acyl-CoA levels in this organelle in response to metabolic demand. Does not play a role in U8 snoRNA decapping activity. Binds U8 snoRNA. Exhibits decapping activity towards dpCoA-capped RNAs in vitro.</text>
</comment>
<evidence type="ECO:0000256" key="4">
    <source>
        <dbReference type="ARBA" id="ARBA00006506"/>
    </source>
</evidence>
<dbReference type="OMA" id="GMRDETD"/>
<evidence type="ECO:0000313" key="30">
    <source>
        <dbReference type="EMBL" id="EEN58416.1"/>
    </source>
</evidence>
<evidence type="ECO:0000256" key="16">
    <source>
        <dbReference type="ARBA" id="ARBA00047403"/>
    </source>
</evidence>
<evidence type="ECO:0000256" key="2">
    <source>
        <dbReference type="ARBA" id="ARBA00001946"/>
    </source>
</evidence>
<comment type="catalytic activity">
    <reaction evidence="17">
        <text>hexanoyl-CoA + H2O = hexanoyl-4'-phosphopantetheine + adenosine 3',5'-bisphosphate + 2 H(+)</text>
        <dbReference type="Rhea" id="RHEA:49980"/>
        <dbReference type="ChEBI" id="CHEBI:15377"/>
        <dbReference type="ChEBI" id="CHEBI:15378"/>
        <dbReference type="ChEBI" id="CHEBI:58343"/>
        <dbReference type="ChEBI" id="CHEBI:62620"/>
        <dbReference type="ChEBI" id="CHEBI:132012"/>
    </reaction>
    <physiologicalReaction direction="left-to-right" evidence="17">
        <dbReference type="Rhea" id="RHEA:49981"/>
    </physiologicalReaction>
</comment>
<dbReference type="GO" id="GO:0030145">
    <property type="term" value="F:manganese ion binding"/>
    <property type="evidence" value="ECO:0007669"/>
    <property type="project" value="InterPro"/>
</dbReference>
<evidence type="ECO:0000259" key="29">
    <source>
        <dbReference type="PROSITE" id="PS51462"/>
    </source>
</evidence>
<evidence type="ECO:0000256" key="15">
    <source>
        <dbReference type="ARBA" id="ARBA00047369"/>
    </source>
</evidence>
<comment type="catalytic activity">
    <reaction evidence="22">
        <text>butanoyl-CoA + H2O = S-butanoyl-4'-phosphopantetheine + adenosine 3',5'-bisphosphate + 2 H(+)</text>
        <dbReference type="Rhea" id="RHEA:49976"/>
        <dbReference type="ChEBI" id="CHEBI:15377"/>
        <dbReference type="ChEBI" id="CHEBI:15378"/>
        <dbReference type="ChEBI" id="CHEBI:57371"/>
        <dbReference type="ChEBI" id="CHEBI:58343"/>
        <dbReference type="ChEBI" id="CHEBI:132011"/>
    </reaction>
    <physiologicalReaction direction="left-to-right" evidence="22">
        <dbReference type="Rhea" id="RHEA:49977"/>
    </physiologicalReaction>
</comment>
<dbReference type="InParanoid" id="C3YMS5"/>
<accession>C3YMS5</accession>
<dbReference type="GO" id="GO:0000287">
    <property type="term" value="F:magnesium ion binding"/>
    <property type="evidence" value="ECO:0007669"/>
    <property type="project" value="InterPro"/>
</dbReference>
<dbReference type="PANTHER" id="PTHR12992">
    <property type="entry name" value="NUDIX HYDROLASE"/>
    <property type="match status" value="1"/>
</dbReference>
<evidence type="ECO:0000256" key="5">
    <source>
        <dbReference type="ARBA" id="ARBA00011245"/>
    </source>
</evidence>
<keyword evidence="9" id="KW-0694">RNA-binding</keyword>
<comment type="catalytic activity">
    <reaction evidence="25">
        <text>acetyl-CoA + H2O = S-acetyl-4'-phosphopantetheine + adenosine 3',5'-bisphosphate + 2 H(+)</text>
        <dbReference type="Rhea" id="RHEA:64992"/>
        <dbReference type="ChEBI" id="CHEBI:15377"/>
        <dbReference type="ChEBI" id="CHEBI:15378"/>
        <dbReference type="ChEBI" id="CHEBI:57288"/>
        <dbReference type="ChEBI" id="CHEBI:58343"/>
        <dbReference type="ChEBI" id="CHEBI:156266"/>
    </reaction>
    <physiologicalReaction direction="left-to-right" evidence="25">
        <dbReference type="Rhea" id="RHEA:64993"/>
    </physiologicalReaction>
</comment>
<evidence type="ECO:0000256" key="17">
    <source>
        <dbReference type="ARBA" id="ARBA00047466"/>
    </source>
</evidence>
<comment type="catalytic activity">
    <reaction evidence="16">
        <text>tetradecanoyl-CoA + H2O = tetradecanoyl-4'-phosphopantetheine + adenosine 3',5'-bisphosphate + 2 H(+)</text>
        <dbReference type="Rhea" id="RHEA:50028"/>
        <dbReference type="ChEBI" id="CHEBI:15377"/>
        <dbReference type="ChEBI" id="CHEBI:15378"/>
        <dbReference type="ChEBI" id="CHEBI:57385"/>
        <dbReference type="ChEBI" id="CHEBI:58343"/>
        <dbReference type="ChEBI" id="CHEBI:132017"/>
    </reaction>
    <physiologicalReaction direction="left-to-right" evidence="16">
        <dbReference type="Rhea" id="RHEA:50029"/>
    </physiologicalReaction>
</comment>
<comment type="similarity">
    <text evidence="4">Belongs to the Nudix hydrolase family. PCD1 subfamily.</text>
</comment>
<comment type="catalytic activity">
    <reaction evidence="12">
        <text>CoA + H2O = (R)-4'-phosphopantetheine + adenosine 3',5'-bisphosphate + 2 H(+)</text>
        <dbReference type="Rhea" id="RHEA:64988"/>
        <dbReference type="ChEBI" id="CHEBI:15377"/>
        <dbReference type="ChEBI" id="CHEBI:15378"/>
        <dbReference type="ChEBI" id="CHEBI:57287"/>
        <dbReference type="ChEBI" id="CHEBI:58343"/>
        <dbReference type="ChEBI" id="CHEBI:61723"/>
        <dbReference type="EC" id="3.6.1.77"/>
    </reaction>
    <physiologicalReaction direction="left-to-right" evidence="12">
        <dbReference type="Rhea" id="RHEA:64989"/>
    </physiologicalReaction>
</comment>
<evidence type="ECO:0000256" key="21">
    <source>
        <dbReference type="ARBA" id="ARBA00048961"/>
    </source>
</evidence>
<organism>
    <name type="scientific">Branchiostoma floridae</name>
    <name type="common">Florida lancelet</name>
    <name type="synonym">Amphioxus</name>
    <dbReference type="NCBI Taxonomy" id="7739"/>
    <lineage>
        <taxon>Eukaryota</taxon>
        <taxon>Metazoa</taxon>
        <taxon>Chordata</taxon>
        <taxon>Cephalochordata</taxon>
        <taxon>Leptocardii</taxon>
        <taxon>Amphioxiformes</taxon>
        <taxon>Branchiostomatidae</taxon>
        <taxon>Branchiostoma</taxon>
    </lineage>
</organism>
<evidence type="ECO:0000256" key="24">
    <source>
        <dbReference type="ARBA" id="ARBA00051749"/>
    </source>
</evidence>
<dbReference type="OrthoDB" id="206213at2759"/>
<keyword evidence="11" id="KW-0464">Manganese</keyword>
<keyword evidence="8" id="KW-0460">Magnesium</keyword>
<dbReference type="Gene3D" id="3.90.79.10">
    <property type="entry name" value="Nucleoside Triphosphate Pyrophosphohydrolase"/>
    <property type="match status" value="1"/>
</dbReference>
<dbReference type="PANTHER" id="PTHR12992:SF24">
    <property type="entry name" value="PEROXISOMAL COENZYME A DIPHOSPHATASE NUDT7"/>
    <property type="match status" value="1"/>
</dbReference>
<evidence type="ECO:0000256" key="19">
    <source>
        <dbReference type="ARBA" id="ARBA00047757"/>
    </source>
</evidence>
<evidence type="ECO:0000256" key="1">
    <source>
        <dbReference type="ARBA" id="ARBA00001936"/>
    </source>
</evidence>
<comment type="catalytic activity">
    <reaction evidence="20">
        <text>succinyl-CoA + H2O = succinyl-4'-phosphopantetheine + adenosine 3',5'-bisphosphate + 2 H(+)</text>
        <dbReference type="Rhea" id="RHEA:67472"/>
        <dbReference type="ChEBI" id="CHEBI:15377"/>
        <dbReference type="ChEBI" id="CHEBI:15378"/>
        <dbReference type="ChEBI" id="CHEBI:57292"/>
        <dbReference type="ChEBI" id="CHEBI:58343"/>
        <dbReference type="ChEBI" id="CHEBI:172364"/>
    </reaction>
    <physiologicalReaction direction="left-to-right" evidence="20">
        <dbReference type="Rhea" id="RHEA:67473"/>
    </physiologicalReaction>
</comment>
<comment type="cofactor">
    <cofactor evidence="1">
        <name>Mn(2+)</name>
        <dbReference type="ChEBI" id="CHEBI:29035"/>
    </cofactor>
</comment>
<dbReference type="eggNOG" id="KOG3069">
    <property type="taxonomic scope" value="Eukaryota"/>
</dbReference>
<dbReference type="GO" id="GO:0003723">
    <property type="term" value="F:RNA binding"/>
    <property type="evidence" value="ECO:0007669"/>
    <property type="project" value="UniProtKB-KW"/>
</dbReference>
<dbReference type="GO" id="GO:0015938">
    <property type="term" value="P:coenzyme A catabolic process"/>
    <property type="evidence" value="ECO:0000318"/>
    <property type="project" value="GO_Central"/>
</dbReference>
<comment type="catalytic activity">
    <reaction evidence="19">
        <text>dodecanoyl-CoA + H2O = S-dodecanoyl-4'-phosphopantetheine + adenosine 3',5'-bisphosphate + 2 H(+)</text>
        <dbReference type="Rhea" id="RHEA:50024"/>
        <dbReference type="ChEBI" id="CHEBI:15377"/>
        <dbReference type="ChEBI" id="CHEBI:15378"/>
        <dbReference type="ChEBI" id="CHEBI:57375"/>
        <dbReference type="ChEBI" id="CHEBI:58343"/>
        <dbReference type="ChEBI" id="CHEBI:132015"/>
    </reaction>
    <physiologicalReaction direction="left-to-right" evidence="19">
        <dbReference type="Rhea" id="RHEA:50025"/>
    </physiologicalReaction>
</comment>
<dbReference type="AlphaFoldDB" id="C3YMS5"/>
<reference evidence="30" key="1">
    <citation type="journal article" date="2008" name="Nature">
        <title>The amphioxus genome and the evolution of the chordate karyotype.</title>
        <authorList>
            <consortium name="US DOE Joint Genome Institute (JGI-PGF)"/>
            <person name="Putnam N.H."/>
            <person name="Butts T."/>
            <person name="Ferrier D.E.K."/>
            <person name="Furlong R.F."/>
            <person name="Hellsten U."/>
            <person name="Kawashima T."/>
            <person name="Robinson-Rechavi M."/>
            <person name="Shoguchi E."/>
            <person name="Terry A."/>
            <person name="Yu J.-K."/>
            <person name="Benito-Gutierrez E.L."/>
            <person name="Dubchak I."/>
            <person name="Garcia-Fernandez J."/>
            <person name="Gibson-Brown J.J."/>
            <person name="Grigoriev I.V."/>
            <person name="Horton A.C."/>
            <person name="de Jong P.J."/>
            <person name="Jurka J."/>
            <person name="Kapitonov V.V."/>
            <person name="Kohara Y."/>
            <person name="Kuroki Y."/>
            <person name="Lindquist E."/>
            <person name="Lucas S."/>
            <person name="Osoegawa K."/>
            <person name="Pennacchio L.A."/>
            <person name="Salamov A.A."/>
            <person name="Satou Y."/>
            <person name="Sauka-Spengler T."/>
            <person name="Schmutz J."/>
            <person name="Shin-I T."/>
            <person name="Toyoda A."/>
            <person name="Bronner-Fraser M."/>
            <person name="Fujiyama A."/>
            <person name="Holland L.Z."/>
            <person name="Holland P.W.H."/>
            <person name="Satoh N."/>
            <person name="Rokhsar D.S."/>
        </authorList>
    </citation>
    <scope>NUCLEOTIDE SEQUENCE [LARGE SCALE GENOMIC DNA]</scope>
    <source>
        <strain evidence="30">S238N-H82</strain>
        <tissue evidence="30">Testes</tissue>
    </source>
</reference>
<dbReference type="NCBIfam" id="NF007980">
    <property type="entry name" value="PRK10707.1"/>
    <property type="match status" value="1"/>
</dbReference>
<evidence type="ECO:0000256" key="20">
    <source>
        <dbReference type="ARBA" id="ARBA00048624"/>
    </source>
</evidence>
<dbReference type="GO" id="GO:0010945">
    <property type="term" value="F:coenzyme A diphosphatase activity"/>
    <property type="evidence" value="ECO:0007669"/>
    <property type="project" value="UniProtKB-EC"/>
</dbReference>